<evidence type="ECO:0000259" key="1">
    <source>
        <dbReference type="Pfam" id="PF04536"/>
    </source>
</evidence>
<evidence type="ECO:0000313" key="3">
    <source>
        <dbReference type="Proteomes" id="UP000238823"/>
    </source>
</evidence>
<reference evidence="2 3" key="1">
    <citation type="submission" date="2018-03" db="EMBL/GenBank/DDBJ databases">
        <title>Draft Genome Sequences of the Obligatory Marine Myxobacteria Enhygromyxa salina SWB007.</title>
        <authorList>
            <person name="Poehlein A."/>
            <person name="Moghaddam J.A."/>
            <person name="Harms H."/>
            <person name="Alanjari M."/>
            <person name="Koenig G.M."/>
            <person name="Daniel R."/>
            <person name="Schaeberle T.F."/>
        </authorList>
    </citation>
    <scope>NUCLEOTIDE SEQUENCE [LARGE SCALE GENOMIC DNA]</scope>
    <source>
        <strain evidence="2 3">SWB007</strain>
    </source>
</reference>
<dbReference type="PANTHER" id="PTHR30373">
    <property type="entry name" value="UPF0603 PROTEIN YGCG"/>
    <property type="match status" value="1"/>
</dbReference>
<evidence type="ECO:0000313" key="2">
    <source>
        <dbReference type="EMBL" id="PRQ10108.1"/>
    </source>
</evidence>
<dbReference type="RefSeq" id="WP_146157173.1">
    <property type="nucleotide sequence ID" value="NZ_PVNL01000003.1"/>
</dbReference>
<dbReference type="Proteomes" id="UP000238823">
    <property type="component" value="Unassembled WGS sequence"/>
</dbReference>
<organism evidence="2 3">
    <name type="scientific">Enhygromyxa salina</name>
    <dbReference type="NCBI Taxonomy" id="215803"/>
    <lineage>
        <taxon>Bacteria</taxon>
        <taxon>Pseudomonadati</taxon>
        <taxon>Myxococcota</taxon>
        <taxon>Polyangia</taxon>
        <taxon>Nannocystales</taxon>
        <taxon>Nannocystaceae</taxon>
        <taxon>Enhygromyxa</taxon>
    </lineage>
</organism>
<proteinExistence type="predicted"/>
<dbReference type="Gene3D" id="3.10.310.50">
    <property type="match status" value="1"/>
</dbReference>
<protein>
    <recommendedName>
        <fullName evidence="1">TPM domain-containing protein</fullName>
    </recommendedName>
</protein>
<dbReference type="PANTHER" id="PTHR30373:SF8">
    <property type="entry name" value="BLL7265 PROTEIN"/>
    <property type="match status" value="1"/>
</dbReference>
<dbReference type="AlphaFoldDB" id="A0A2S9YYD9"/>
<accession>A0A2S9YYD9</accession>
<feature type="domain" description="TPM" evidence="1">
    <location>
        <begin position="15"/>
        <end position="122"/>
    </location>
</feature>
<comment type="caution">
    <text evidence="2">The sequence shown here is derived from an EMBL/GenBank/DDBJ whole genome shotgun (WGS) entry which is preliminary data.</text>
</comment>
<sequence>MLTKRALVRAIELPTVEAAIARAERRSSGQIRVSLAPLFWGSVRRAAERTFDRLEIGSTRGRNGVLIFVAPARRQFVVLGDRGIDELVGPQLWDEVGVALGVAFAEGRYTQGLTHAIETIGEALARHFPAESGDSVNELDDTVDLRGVFG</sequence>
<dbReference type="EMBL" id="PVNL01000003">
    <property type="protein sequence ID" value="PRQ10108.1"/>
    <property type="molecule type" value="Genomic_DNA"/>
</dbReference>
<gene>
    <name evidence="2" type="ORF">ENSA7_01530</name>
</gene>
<dbReference type="Pfam" id="PF04536">
    <property type="entry name" value="TPM_phosphatase"/>
    <property type="match status" value="1"/>
</dbReference>
<dbReference type="OrthoDB" id="5825388at2"/>
<dbReference type="InterPro" id="IPR007621">
    <property type="entry name" value="TPM_dom"/>
</dbReference>
<name>A0A2S9YYD9_9BACT</name>